<keyword evidence="1" id="KW-0812">Transmembrane</keyword>
<name>A0A6I3XEB9_9BURK</name>
<keyword evidence="1" id="KW-0472">Membrane</keyword>
<evidence type="ECO:0000313" key="4">
    <source>
        <dbReference type="Proteomes" id="UP000431684"/>
    </source>
</evidence>
<reference evidence="3 4" key="1">
    <citation type="submission" date="2019-11" db="EMBL/GenBank/DDBJ databases">
        <title>Draft Genome Sequences of Six Type Strains of the Genus Massilia.</title>
        <authorList>
            <person name="Miess H."/>
            <person name="Frediansyah A."/>
            <person name="Goeker M."/>
            <person name="Gross H."/>
        </authorList>
    </citation>
    <scope>NUCLEOTIDE SEQUENCE [LARGE SCALE GENOMIC DNA]</scope>
    <source>
        <strain evidence="3 4">DSM 17513</strain>
    </source>
</reference>
<feature type="domain" description="Type IV pilin Tt1218-like" evidence="2">
    <location>
        <begin position="28"/>
        <end position="103"/>
    </location>
</feature>
<dbReference type="NCBIfam" id="TIGR02523">
    <property type="entry name" value="type_IV_pilV"/>
    <property type="match status" value="1"/>
</dbReference>
<proteinExistence type="predicted"/>
<comment type="caution">
    <text evidence="3">The sequence shown here is derived from an EMBL/GenBank/DDBJ whole genome shotgun (WGS) entry which is preliminary data.</text>
</comment>
<dbReference type="InterPro" id="IPR013362">
    <property type="entry name" value="Pilus_4_PilV"/>
</dbReference>
<gene>
    <name evidence="3" type="primary">pilV</name>
    <name evidence="3" type="ORF">GJV26_05460</name>
</gene>
<evidence type="ECO:0000313" key="3">
    <source>
        <dbReference type="EMBL" id="MUI11931.1"/>
    </source>
</evidence>
<dbReference type="InterPro" id="IPR054402">
    <property type="entry name" value="Tt1218-like_dom"/>
</dbReference>
<dbReference type="Proteomes" id="UP000431684">
    <property type="component" value="Unassembled WGS sequence"/>
</dbReference>
<dbReference type="AlphaFoldDB" id="A0A6I3XEB9"/>
<accession>A0A6I3XEB9</accession>
<keyword evidence="4" id="KW-1185">Reference proteome</keyword>
<dbReference type="Pfam" id="PF07963">
    <property type="entry name" value="N_methyl"/>
    <property type="match status" value="1"/>
</dbReference>
<dbReference type="NCBIfam" id="TIGR02532">
    <property type="entry name" value="IV_pilin_GFxxxE"/>
    <property type="match status" value="1"/>
</dbReference>
<evidence type="ECO:0000256" key="1">
    <source>
        <dbReference type="SAM" id="Phobius"/>
    </source>
</evidence>
<dbReference type="InterPro" id="IPR012902">
    <property type="entry name" value="N_methyl_site"/>
</dbReference>
<dbReference type="OrthoDB" id="8724817at2"/>
<feature type="transmembrane region" description="Helical" evidence="1">
    <location>
        <begin position="6"/>
        <end position="28"/>
    </location>
</feature>
<dbReference type="EMBL" id="WNWM01000002">
    <property type="protein sequence ID" value="MUI11931.1"/>
    <property type="molecule type" value="Genomic_DNA"/>
</dbReference>
<dbReference type="Pfam" id="PF22150">
    <property type="entry name" value="Tt1218-like"/>
    <property type="match status" value="1"/>
</dbReference>
<sequence length="181" mass="18884">MRHAAGFTLLEVLIALLVLALGLIGGTAMQLHAMRTRHESALLSAAVQIAAGMADRMRANAAQVPAVYLGVDYDAHANPVPVAPESTCRLGPCDPAGIARLDVHELGRQVRAALPAGRARICRDAQMYAGGRLRWTCTGGASDPVVVKIGWRGRRPDGTPERDGQGGRAPGVAVAVAGAWP</sequence>
<keyword evidence="1" id="KW-1133">Transmembrane helix</keyword>
<protein>
    <submittedName>
        <fullName evidence="3">Type IV pilus modification protein PilV</fullName>
    </submittedName>
</protein>
<dbReference type="RefSeq" id="WP_155707939.1">
    <property type="nucleotide sequence ID" value="NZ_BMWU01000067.1"/>
</dbReference>
<organism evidence="3 4">
    <name type="scientific">Pseudoduganella dura</name>
    <dbReference type="NCBI Taxonomy" id="321982"/>
    <lineage>
        <taxon>Bacteria</taxon>
        <taxon>Pseudomonadati</taxon>
        <taxon>Pseudomonadota</taxon>
        <taxon>Betaproteobacteria</taxon>
        <taxon>Burkholderiales</taxon>
        <taxon>Oxalobacteraceae</taxon>
        <taxon>Telluria group</taxon>
        <taxon>Pseudoduganella</taxon>
    </lineage>
</organism>
<evidence type="ECO:0000259" key="2">
    <source>
        <dbReference type="Pfam" id="PF22150"/>
    </source>
</evidence>